<keyword evidence="4" id="KW-0804">Transcription</keyword>
<dbReference type="InterPro" id="IPR001471">
    <property type="entry name" value="AP2/ERF_dom"/>
</dbReference>
<name>I0YTA6_COCSC</name>
<dbReference type="InterPro" id="IPR016177">
    <property type="entry name" value="DNA-bd_dom_sf"/>
</dbReference>
<evidence type="ECO:0000313" key="8">
    <source>
        <dbReference type="EMBL" id="EIE21625.1"/>
    </source>
</evidence>
<feature type="region of interest" description="Disordered" evidence="6">
    <location>
        <begin position="349"/>
        <end position="402"/>
    </location>
</feature>
<dbReference type="SMART" id="SM00380">
    <property type="entry name" value="AP2"/>
    <property type="match status" value="2"/>
</dbReference>
<feature type="region of interest" description="Disordered" evidence="6">
    <location>
        <begin position="1"/>
        <end position="36"/>
    </location>
</feature>
<reference evidence="8 9" key="1">
    <citation type="journal article" date="2012" name="Genome Biol.">
        <title>The genome of the polar eukaryotic microalga coccomyxa subellipsoidea reveals traits of cold adaptation.</title>
        <authorList>
            <person name="Blanc G."/>
            <person name="Agarkova I."/>
            <person name="Grimwood J."/>
            <person name="Kuo A."/>
            <person name="Brueggeman A."/>
            <person name="Dunigan D."/>
            <person name="Gurnon J."/>
            <person name="Ladunga I."/>
            <person name="Lindquist E."/>
            <person name="Lucas S."/>
            <person name="Pangilinan J."/>
            <person name="Proschold T."/>
            <person name="Salamov A."/>
            <person name="Schmutz J."/>
            <person name="Weeks D."/>
            <person name="Yamada T."/>
            <person name="Claverie J.M."/>
            <person name="Grigoriev I."/>
            <person name="Van Etten J."/>
            <person name="Lomsadze A."/>
            <person name="Borodovsky M."/>
        </authorList>
    </citation>
    <scope>NUCLEOTIDE SEQUENCE [LARGE SCALE GENOMIC DNA]</scope>
    <source>
        <strain evidence="8 9">C-169</strain>
    </source>
</reference>
<gene>
    <name evidence="8" type="ORF">COCSUDRAFT_56831</name>
</gene>
<dbReference type="Gene3D" id="3.30.730.10">
    <property type="entry name" value="AP2/ERF domain"/>
    <property type="match status" value="2"/>
</dbReference>
<feature type="compositionally biased region" description="Basic and acidic residues" evidence="6">
    <location>
        <begin position="255"/>
        <end position="272"/>
    </location>
</feature>
<feature type="region of interest" description="Disordered" evidence="6">
    <location>
        <begin position="66"/>
        <end position="121"/>
    </location>
</feature>
<dbReference type="KEGG" id="csl:COCSUDRAFT_56831"/>
<keyword evidence="2" id="KW-0805">Transcription regulation</keyword>
<feature type="region of interest" description="Disordered" evidence="6">
    <location>
        <begin position="156"/>
        <end position="204"/>
    </location>
</feature>
<dbReference type="GO" id="GO:0005634">
    <property type="term" value="C:nucleus"/>
    <property type="evidence" value="ECO:0007669"/>
    <property type="project" value="UniProtKB-SubCell"/>
</dbReference>
<feature type="domain" description="AP2/ERF" evidence="7">
    <location>
        <begin position="468"/>
        <end position="550"/>
    </location>
</feature>
<dbReference type="STRING" id="574566.I0YTA6"/>
<evidence type="ECO:0000313" key="9">
    <source>
        <dbReference type="Proteomes" id="UP000007264"/>
    </source>
</evidence>
<evidence type="ECO:0000256" key="4">
    <source>
        <dbReference type="ARBA" id="ARBA00023163"/>
    </source>
</evidence>
<dbReference type="PROSITE" id="PS51032">
    <property type="entry name" value="AP2_ERF"/>
    <property type="match status" value="2"/>
</dbReference>
<feature type="compositionally biased region" description="Low complexity" evidence="6">
    <location>
        <begin position="312"/>
        <end position="321"/>
    </location>
</feature>
<protein>
    <recommendedName>
        <fullName evidence="7">AP2/ERF domain-containing protein</fullName>
    </recommendedName>
</protein>
<keyword evidence="5" id="KW-0539">Nucleus</keyword>
<accession>I0YTA6</accession>
<dbReference type="SUPFAM" id="SSF54171">
    <property type="entry name" value="DNA-binding domain"/>
    <property type="match status" value="2"/>
</dbReference>
<dbReference type="PANTHER" id="PTHR32467:SF90">
    <property type="entry name" value="AP2-LIKE ETHYLENE-RESPONSIVE TRANSCRIPTION FACTOR AIL1"/>
    <property type="match status" value="1"/>
</dbReference>
<dbReference type="Proteomes" id="UP000007264">
    <property type="component" value="Unassembled WGS sequence"/>
</dbReference>
<dbReference type="PANTHER" id="PTHR32467">
    <property type="entry name" value="AP2-LIKE ETHYLENE-RESPONSIVE TRANSCRIPTION FACTOR"/>
    <property type="match status" value="1"/>
</dbReference>
<dbReference type="GO" id="GO:0003700">
    <property type="term" value="F:DNA-binding transcription factor activity"/>
    <property type="evidence" value="ECO:0007669"/>
    <property type="project" value="InterPro"/>
</dbReference>
<dbReference type="AlphaFoldDB" id="I0YTA6"/>
<evidence type="ECO:0000256" key="3">
    <source>
        <dbReference type="ARBA" id="ARBA00023125"/>
    </source>
</evidence>
<feature type="compositionally biased region" description="Low complexity" evidence="6">
    <location>
        <begin position="77"/>
        <end position="92"/>
    </location>
</feature>
<organism evidence="8 9">
    <name type="scientific">Coccomyxa subellipsoidea (strain C-169)</name>
    <name type="common">Green microalga</name>
    <dbReference type="NCBI Taxonomy" id="574566"/>
    <lineage>
        <taxon>Eukaryota</taxon>
        <taxon>Viridiplantae</taxon>
        <taxon>Chlorophyta</taxon>
        <taxon>core chlorophytes</taxon>
        <taxon>Trebouxiophyceae</taxon>
        <taxon>Trebouxiophyceae incertae sedis</taxon>
        <taxon>Coccomyxaceae</taxon>
        <taxon>Coccomyxa</taxon>
        <taxon>Coccomyxa subellipsoidea</taxon>
    </lineage>
</organism>
<feature type="compositionally biased region" description="Acidic residues" evidence="6">
    <location>
        <begin position="349"/>
        <end position="358"/>
    </location>
</feature>
<comment type="subcellular location">
    <subcellularLocation>
        <location evidence="1">Nucleus</location>
    </subcellularLocation>
</comment>
<evidence type="ECO:0000256" key="5">
    <source>
        <dbReference type="ARBA" id="ARBA00023242"/>
    </source>
</evidence>
<dbReference type="InterPro" id="IPR036955">
    <property type="entry name" value="AP2/ERF_dom_sf"/>
</dbReference>
<dbReference type="GeneID" id="17039609"/>
<evidence type="ECO:0000256" key="6">
    <source>
        <dbReference type="SAM" id="MobiDB-lite"/>
    </source>
</evidence>
<keyword evidence="9" id="KW-1185">Reference proteome</keyword>
<keyword evidence="3" id="KW-0238">DNA-binding</keyword>
<feature type="compositionally biased region" description="Basic and acidic residues" evidence="6">
    <location>
        <begin position="94"/>
        <end position="108"/>
    </location>
</feature>
<dbReference type="RefSeq" id="XP_005646169.1">
    <property type="nucleotide sequence ID" value="XM_005646112.1"/>
</dbReference>
<proteinExistence type="predicted"/>
<feature type="region of interest" description="Disordered" evidence="6">
    <location>
        <begin position="591"/>
        <end position="612"/>
    </location>
</feature>
<feature type="compositionally biased region" description="Low complexity" evidence="6">
    <location>
        <begin position="273"/>
        <end position="289"/>
    </location>
</feature>
<feature type="region of interest" description="Disordered" evidence="6">
    <location>
        <begin position="218"/>
        <end position="322"/>
    </location>
</feature>
<sequence length="639" mass="67787">MPSGGTENKKNDSQQKTRRRSRGGSAEAKTNDLSAEDWNFLLRWQGQQDDGNWTLALAERLLPVSEARQSTGHAEPRSSAPAGEPSPASAGSLEQKEASLGEYREQVQRWEQAQRQGAAPAAQLRSLPFPFHLAQGAPSPANAGLGELLSMAQQASAQQNHAAAPSCWPGSLPPSPTKAAGRPKRETSSPCSTTAPPNLVPPWLGQTISFTTWFQGSRQEQEGDLHAPAQQFPSPGASPDPARTLFADARGGSGRPERRPGRPRRQPLERAHTAPSDAAAAWPDASRGASDPGAHRGKPRAARQGLRGGRGEAAAEASQGGTELEAMAGVTLTRAGRVRLPSKRSLDAADEDFLDNDDSPTGADRKSAAAPPSKAAKGSARISAGAGGGAQKRQPGAAASSVFRGVSRHRLTQRWEASLWLSGKQMYLGGYVNEEDAARAYDLAALACKGPSVPTNFAAADYEGNLSEIRGSSREEIVAWVRRRSSAFSRGRSRFRGVSGQAGHWEARIGTFGDRKNVSFGIHETEEEAARQYDRALIIEKGRAAKANFPLGVYDVEVASFENFVAKRFGGCTSAAARAFLAEMALPFDETAPNGSKASLPPVREKNRGGRPRNNAASIIYASALQQSLAVRGSAAAQT</sequence>
<dbReference type="GO" id="GO:0003677">
    <property type="term" value="F:DNA binding"/>
    <property type="evidence" value="ECO:0007669"/>
    <property type="project" value="UniProtKB-KW"/>
</dbReference>
<feature type="compositionally biased region" description="Low complexity" evidence="6">
    <location>
        <begin position="368"/>
        <end position="384"/>
    </location>
</feature>
<evidence type="ECO:0000256" key="2">
    <source>
        <dbReference type="ARBA" id="ARBA00023015"/>
    </source>
</evidence>
<evidence type="ECO:0000259" key="7">
    <source>
        <dbReference type="PROSITE" id="PS51032"/>
    </source>
</evidence>
<comment type="caution">
    <text evidence="8">The sequence shown here is derived from an EMBL/GenBank/DDBJ whole genome shotgun (WGS) entry which is preliminary data.</text>
</comment>
<dbReference type="eggNOG" id="ENOG502R1D7">
    <property type="taxonomic scope" value="Eukaryota"/>
</dbReference>
<feature type="domain" description="AP2/ERF" evidence="7">
    <location>
        <begin position="402"/>
        <end position="458"/>
    </location>
</feature>
<dbReference type="EMBL" id="AGSI01000012">
    <property type="protein sequence ID" value="EIE21625.1"/>
    <property type="molecule type" value="Genomic_DNA"/>
</dbReference>
<dbReference type="OrthoDB" id="207175at2759"/>
<evidence type="ECO:0000256" key="1">
    <source>
        <dbReference type="ARBA" id="ARBA00004123"/>
    </source>
</evidence>